<protein>
    <submittedName>
        <fullName evidence="2">Retrovirus-related Pol polyprotein</fullName>
    </submittedName>
</protein>
<dbReference type="InterPro" id="IPR041588">
    <property type="entry name" value="Integrase_H2C2"/>
</dbReference>
<evidence type="ECO:0000259" key="1">
    <source>
        <dbReference type="PROSITE" id="PS50994"/>
    </source>
</evidence>
<dbReference type="EMBL" id="LSMT01004644">
    <property type="protein sequence ID" value="PFX10997.1"/>
    <property type="molecule type" value="Genomic_DNA"/>
</dbReference>
<accession>A0A2B4R3L9</accession>
<dbReference type="Pfam" id="PF00665">
    <property type="entry name" value="rve"/>
    <property type="match status" value="1"/>
</dbReference>
<dbReference type="InterPro" id="IPR001584">
    <property type="entry name" value="Integrase_cat-core"/>
</dbReference>
<feature type="non-terminal residue" evidence="2">
    <location>
        <position position="212"/>
    </location>
</feature>
<dbReference type="GO" id="GO:0003676">
    <property type="term" value="F:nucleic acid binding"/>
    <property type="evidence" value="ECO:0007669"/>
    <property type="project" value="InterPro"/>
</dbReference>
<dbReference type="Pfam" id="PF17921">
    <property type="entry name" value="Integrase_H2C2"/>
    <property type="match status" value="1"/>
</dbReference>
<dbReference type="InterPro" id="IPR050951">
    <property type="entry name" value="Retrovirus_Pol_polyprotein"/>
</dbReference>
<feature type="domain" description="Integrase catalytic" evidence="1">
    <location>
        <begin position="91"/>
        <end position="212"/>
    </location>
</feature>
<proteinExistence type="predicted"/>
<dbReference type="InterPro" id="IPR036397">
    <property type="entry name" value="RNaseH_sf"/>
</dbReference>
<evidence type="ECO:0000313" key="3">
    <source>
        <dbReference type="Proteomes" id="UP000225706"/>
    </source>
</evidence>
<comment type="caution">
    <text evidence="2">The sequence shown here is derived from an EMBL/GenBank/DDBJ whole genome shotgun (WGS) entry which is preliminary data.</text>
</comment>
<sequence>MDSLAVKEGVLYHRWELTELGKVTWQLVLLKGLCTSVSKQLHDNPVAGHLGVSKTLAKVRERFYWIHCRHEVEEWCQRCDLCAARKGPRVKQRSPLQLYKAGESMEHVVIDVQGPLPGTDQGNKYILIAMDYFSTWPKAYALPNQEAVAVTDVLVSQFFTRFGVPGVLHSDQGQNFESSMFKEEVRVPWELHVPLDLLIGRSQEEPEDRGYL</sequence>
<dbReference type="PROSITE" id="PS50994">
    <property type="entry name" value="INTEGRASE"/>
    <property type="match status" value="1"/>
</dbReference>
<name>A0A2B4R3L9_STYPI</name>
<dbReference type="AlphaFoldDB" id="A0A2B4R3L9"/>
<dbReference type="STRING" id="50429.A0A2B4R3L9"/>
<keyword evidence="3" id="KW-1185">Reference proteome</keyword>
<reference evidence="3" key="1">
    <citation type="journal article" date="2017" name="bioRxiv">
        <title>Comparative analysis of the genomes of Stylophora pistillata and Acropora digitifera provides evidence for extensive differences between species of corals.</title>
        <authorList>
            <person name="Voolstra C.R."/>
            <person name="Li Y."/>
            <person name="Liew Y.J."/>
            <person name="Baumgarten S."/>
            <person name="Zoccola D."/>
            <person name="Flot J.-F."/>
            <person name="Tambutte S."/>
            <person name="Allemand D."/>
            <person name="Aranda M."/>
        </authorList>
    </citation>
    <scope>NUCLEOTIDE SEQUENCE [LARGE SCALE GENOMIC DNA]</scope>
</reference>
<gene>
    <name evidence="2" type="primary">POL</name>
    <name evidence="2" type="ORF">AWC38_SpisGene25616</name>
</gene>
<dbReference type="PANTHER" id="PTHR37984:SF15">
    <property type="entry name" value="INTEGRASE CATALYTIC DOMAIN-CONTAINING PROTEIN"/>
    <property type="match status" value="1"/>
</dbReference>
<dbReference type="Proteomes" id="UP000225706">
    <property type="component" value="Unassembled WGS sequence"/>
</dbReference>
<dbReference type="Gene3D" id="1.10.340.70">
    <property type="match status" value="1"/>
</dbReference>
<dbReference type="GO" id="GO:0015074">
    <property type="term" value="P:DNA integration"/>
    <property type="evidence" value="ECO:0007669"/>
    <property type="project" value="InterPro"/>
</dbReference>
<dbReference type="FunFam" id="1.10.340.70:FF:000001">
    <property type="entry name" value="Retrovirus-related Pol polyprotein from transposon gypsy-like Protein"/>
    <property type="match status" value="1"/>
</dbReference>
<dbReference type="SUPFAM" id="SSF53098">
    <property type="entry name" value="Ribonuclease H-like"/>
    <property type="match status" value="1"/>
</dbReference>
<evidence type="ECO:0000313" key="2">
    <source>
        <dbReference type="EMBL" id="PFX10997.1"/>
    </source>
</evidence>
<dbReference type="PANTHER" id="PTHR37984">
    <property type="entry name" value="PROTEIN CBG26694"/>
    <property type="match status" value="1"/>
</dbReference>
<dbReference type="Gene3D" id="3.30.420.10">
    <property type="entry name" value="Ribonuclease H-like superfamily/Ribonuclease H"/>
    <property type="match status" value="1"/>
</dbReference>
<dbReference type="InterPro" id="IPR012337">
    <property type="entry name" value="RNaseH-like_sf"/>
</dbReference>
<organism evidence="2 3">
    <name type="scientific">Stylophora pistillata</name>
    <name type="common">Smooth cauliflower coral</name>
    <dbReference type="NCBI Taxonomy" id="50429"/>
    <lineage>
        <taxon>Eukaryota</taxon>
        <taxon>Metazoa</taxon>
        <taxon>Cnidaria</taxon>
        <taxon>Anthozoa</taxon>
        <taxon>Hexacorallia</taxon>
        <taxon>Scleractinia</taxon>
        <taxon>Astrocoeniina</taxon>
        <taxon>Pocilloporidae</taxon>
        <taxon>Stylophora</taxon>
    </lineage>
</organism>